<accession>A0A7L5BU37</accession>
<dbReference type="Gene3D" id="1.10.12.10">
    <property type="entry name" value="Lyase 2-enoyl-coa Hydratase, Chain A, domain 2"/>
    <property type="match status" value="1"/>
</dbReference>
<proteinExistence type="inferred from homology"/>
<dbReference type="Pfam" id="PF00378">
    <property type="entry name" value="ECH_1"/>
    <property type="match status" value="1"/>
</dbReference>
<evidence type="ECO:0000256" key="1">
    <source>
        <dbReference type="ARBA" id="ARBA00005254"/>
    </source>
</evidence>
<name>A0A7L5BU37_9RHOB</name>
<dbReference type="SUPFAM" id="SSF52096">
    <property type="entry name" value="ClpP/crotonase"/>
    <property type="match status" value="1"/>
</dbReference>
<dbReference type="InterPro" id="IPR001753">
    <property type="entry name" value="Enoyl-CoA_hydra/iso"/>
</dbReference>
<dbReference type="InterPro" id="IPR014748">
    <property type="entry name" value="Enoyl-CoA_hydra_C"/>
</dbReference>
<sequence>MKLPKSAALDLEVAEGWLTVWFNQPEARNPLTAARIEALVALCAALKGRRDIRGVTFRGRGAVFCAGGDLKAFAATENATREEVIQLSLAGAAAFDAVETLDQATVMAVEGFAMAGGFGLACCGDVVIAEAGARFALSEARIGLVPAQIAPFVVRRLGAREARRLMLTGTMIDAWGAERAGLADEVTADMDAAVAGVRDAVLKCGPAAVAATKALIRSLPGESRAAERRHAAEVFADALLGDEGREGVAAFVGKHRPSWAPE</sequence>
<reference evidence="2 3" key="1">
    <citation type="submission" date="2020-02" db="EMBL/GenBank/DDBJ databases">
        <title>complete genome sequence of Rhodobacteraceae bacterium.</title>
        <authorList>
            <person name="Park J."/>
            <person name="Kim Y.-S."/>
            <person name="Kim K.-H."/>
        </authorList>
    </citation>
    <scope>NUCLEOTIDE SEQUENCE [LARGE SCALE GENOMIC DNA]</scope>
    <source>
        <strain evidence="2 3">RR4-56</strain>
    </source>
</reference>
<dbReference type="GO" id="GO:0003824">
    <property type="term" value="F:catalytic activity"/>
    <property type="evidence" value="ECO:0007669"/>
    <property type="project" value="UniProtKB-ARBA"/>
</dbReference>
<organism evidence="2 3">
    <name type="scientific">Pikeienuella piscinae</name>
    <dbReference type="NCBI Taxonomy" id="2748098"/>
    <lineage>
        <taxon>Bacteria</taxon>
        <taxon>Pseudomonadati</taxon>
        <taxon>Pseudomonadota</taxon>
        <taxon>Alphaproteobacteria</taxon>
        <taxon>Rhodobacterales</taxon>
        <taxon>Paracoccaceae</taxon>
        <taxon>Pikeienuella</taxon>
    </lineage>
</organism>
<dbReference type="KEGG" id="hdh:G5B40_00900"/>
<keyword evidence="3" id="KW-1185">Reference proteome</keyword>
<dbReference type="InterPro" id="IPR051683">
    <property type="entry name" value="Enoyl-CoA_Hydratase/Isomerase"/>
</dbReference>
<dbReference type="GO" id="GO:0008300">
    <property type="term" value="P:isoprenoid catabolic process"/>
    <property type="evidence" value="ECO:0007669"/>
    <property type="project" value="TreeGrafter"/>
</dbReference>
<evidence type="ECO:0000313" key="3">
    <source>
        <dbReference type="Proteomes" id="UP000503336"/>
    </source>
</evidence>
<dbReference type="Proteomes" id="UP000503336">
    <property type="component" value="Chromosome"/>
</dbReference>
<dbReference type="CDD" id="cd06558">
    <property type="entry name" value="crotonase-like"/>
    <property type="match status" value="1"/>
</dbReference>
<dbReference type="PANTHER" id="PTHR42964">
    <property type="entry name" value="ENOYL-COA HYDRATASE"/>
    <property type="match status" value="1"/>
</dbReference>
<dbReference type="PANTHER" id="PTHR42964:SF1">
    <property type="entry name" value="POLYKETIDE BIOSYNTHESIS ENOYL-COA HYDRATASE PKSH-RELATED"/>
    <property type="match status" value="1"/>
</dbReference>
<dbReference type="EMBL" id="CP049056">
    <property type="protein sequence ID" value="QIE54128.1"/>
    <property type="molecule type" value="Genomic_DNA"/>
</dbReference>
<gene>
    <name evidence="2" type="ORF">G5B40_00900</name>
</gene>
<dbReference type="AlphaFoldDB" id="A0A7L5BU37"/>
<protein>
    <submittedName>
        <fullName evidence="2">Enoyl-CoA hydratase</fullName>
    </submittedName>
</protein>
<dbReference type="Gene3D" id="3.90.226.10">
    <property type="entry name" value="2-enoyl-CoA Hydratase, Chain A, domain 1"/>
    <property type="match status" value="1"/>
</dbReference>
<evidence type="ECO:0000313" key="2">
    <source>
        <dbReference type="EMBL" id="QIE54128.1"/>
    </source>
</evidence>
<dbReference type="RefSeq" id="WP_165093874.1">
    <property type="nucleotide sequence ID" value="NZ_CP049056.1"/>
</dbReference>
<dbReference type="InterPro" id="IPR029045">
    <property type="entry name" value="ClpP/crotonase-like_dom_sf"/>
</dbReference>
<comment type="similarity">
    <text evidence="1">Belongs to the enoyl-CoA hydratase/isomerase family.</text>
</comment>